<proteinExistence type="predicted"/>
<dbReference type="RefSeq" id="WP_160358932.1">
    <property type="nucleotide sequence ID" value="NZ_WSRQ01000011.1"/>
</dbReference>
<protein>
    <submittedName>
        <fullName evidence="1">Uncharacterized protein</fullName>
    </submittedName>
</protein>
<dbReference type="AlphaFoldDB" id="A0A964RLM7"/>
<evidence type="ECO:0000313" key="2">
    <source>
        <dbReference type="Proteomes" id="UP000656077"/>
    </source>
</evidence>
<dbReference type="Proteomes" id="UP000656077">
    <property type="component" value="Unassembled WGS sequence"/>
</dbReference>
<reference evidence="1" key="1">
    <citation type="submission" date="2019-12" db="EMBL/GenBank/DDBJ databases">
        <title>Microbes associate with the intestines of laboratory mice.</title>
        <authorList>
            <person name="Navarre W."/>
            <person name="Wong E."/>
        </authorList>
    </citation>
    <scope>NUCLEOTIDE SEQUENCE</scope>
    <source>
        <strain evidence="1">NM79_F5</strain>
    </source>
</reference>
<gene>
    <name evidence="1" type="ORF">GKZ28_09135</name>
</gene>
<name>A0A964RLM7_9CLOT</name>
<organism evidence="1 2">
    <name type="scientific">Clostridium chromiireducens</name>
    <dbReference type="NCBI Taxonomy" id="225345"/>
    <lineage>
        <taxon>Bacteria</taxon>
        <taxon>Bacillati</taxon>
        <taxon>Bacillota</taxon>
        <taxon>Clostridia</taxon>
        <taxon>Eubacteriales</taxon>
        <taxon>Clostridiaceae</taxon>
        <taxon>Clostridium</taxon>
    </lineage>
</organism>
<sequence length="76" mass="8713">MKYFVNCNGLFFGFDYAERGRGLLNTLRFNKKCIHSPYDETLCQLDLDAAKLVFKHSHNGIYYFDVIQVGGVTNGK</sequence>
<comment type="caution">
    <text evidence="1">The sequence shown here is derived from an EMBL/GenBank/DDBJ whole genome shotgun (WGS) entry which is preliminary data.</text>
</comment>
<dbReference type="EMBL" id="WSRQ01000011">
    <property type="protein sequence ID" value="MVX63857.1"/>
    <property type="molecule type" value="Genomic_DNA"/>
</dbReference>
<accession>A0A964RLM7</accession>
<evidence type="ECO:0000313" key="1">
    <source>
        <dbReference type="EMBL" id="MVX63857.1"/>
    </source>
</evidence>